<evidence type="ECO:0000313" key="4">
    <source>
        <dbReference type="Proteomes" id="UP000193144"/>
    </source>
</evidence>
<protein>
    <submittedName>
        <fullName evidence="3">Uncharacterized protein</fullName>
    </submittedName>
</protein>
<dbReference type="AlphaFoldDB" id="A0A1Y2A0F4"/>
<name>A0A1Y2A0F4_9PLEO</name>
<feature type="compositionally biased region" description="Polar residues" evidence="1">
    <location>
        <begin position="62"/>
        <end position="72"/>
    </location>
</feature>
<feature type="signal peptide" evidence="2">
    <location>
        <begin position="1"/>
        <end position="18"/>
    </location>
</feature>
<reference evidence="3 4" key="1">
    <citation type="submission" date="2016-07" db="EMBL/GenBank/DDBJ databases">
        <title>Pervasive Adenine N6-methylation of Active Genes in Fungi.</title>
        <authorList>
            <consortium name="DOE Joint Genome Institute"/>
            <person name="Mondo S.J."/>
            <person name="Dannebaum R.O."/>
            <person name="Kuo R.C."/>
            <person name="Labutti K."/>
            <person name="Haridas S."/>
            <person name="Kuo A."/>
            <person name="Salamov A."/>
            <person name="Ahrendt S.R."/>
            <person name="Lipzen A."/>
            <person name="Sullivan W."/>
            <person name="Andreopoulos W.B."/>
            <person name="Clum A."/>
            <person name="Lindquist E."/>
            <person name="Daum C."/>
            <person name="Ramamoorthy G.K."/>
            <person name="Gryganskyi A."/>
            <person name="Culley D."/>
            <person name="Magnuson J.K."/>
            <person name="James T.Y."/>
            <person name="O'Malley M.A."/>
            <person name="Stajich J.E."/>
            <person name="Spatafora J.W."/>
            <person name="Visel A."/>
            <person name="Grigoriev I.V."/>
        </authorList>
    </citation>
    <scope>NUCLEOTIDE SEQUENCE [LARGE SCALE GENOMIC DNA]</scope>
    <source>
        <strain evidence="3 4">CBS 115471</strain>
    </source>
</reference>
<proteinExistence type="predicted"/>
<keyword evidence="4" id="KW-1185">Reference proteome</keyword>
<evidence type="ECO:0000313" key="3">
    <source>
        <dbReference type="EMBL" id="ORY16001.1"/>
    </source>
</evidence>
<dbReference type="EMBL" id="MCFA01000021">
    <property type="protein sequence ID" value="ORY16001.1"/>
    <property type="molecule type" value="Genomic_DNA"/>
</dbReference>
<evidence type="ECO:0000256" key="2">
    <source>
        <dbReference type="SAM" id="SignalP"/>
    </source>
</evidence>
<feature type="chain" id="PRO_5012643767" evidence="2">
    <location>
        <begin position="19"/>
        <end position="100"/>
    </location>
</feature>
<gene>
    <name evidence="3" type="ORF">BCR34DRAFT_144774</name>
</gene>
<accession>A0A1Y2A0F4</accession>
<organism evidence="3 4">
    <name type="scientific">Clohesyomyces aquaticus</name>
    <dbReference type="NCBI Taxonomy" id="1231657"/>
    <lineage>
        <taxon>Eukaryota</taxon>
        <taxon>Fungi</taxon>
        <taxon>Dikarya</taxon>
        <taxon>Ascomycota</taxon>
        <taxon>Pezizomycotina</taxon>
        <taxon>Dothideomycetes</taxon>
        <taxon>Pleosporomycetidae</taxon>
        <taxon>Pleosporales</taxon>
        <taxon>Lindgomycetaceae</taxon>
        <taxon>Clohesyomyces</taxon>
    </lineage>
</organism>
<evidence type="ECO:0000256" key="1">
    <source>
        <dbReference type="SAM" id="MobiDB-lite"/>
    </source>
</evidence>
<comment type="caution">
    <text evidence="3">The sequence shown here is derived from an EMBL/GenBank/DDBJ whole genome shotgun (WGS) entry which is preliminary data.</text>
</comment>
<feature type="region of interest" description="Disordered" evidence="1">
    <location>
        <begin position="53"/>
        <end position="74"/>
    </location>
</feature>
<dbReference type="Proteomes" id="UP000193144">
    <property type="component" value="Unassembled WGS sequence"/>
</dbReference>
<sequence length="100" mass="10334">MKFLAVTLLFATSALALANPAPAPVDAAAVAAPEVDARTAGIKLEARGITIEARDPKKSKPKTSNNGNTTDNAAGILTPSRMLELGALGLGVVEVVRLWR</sequence>
<keyword evidence="2" id="KW-0732">Signal</keyword>